<name>A0A177CMQ8_9PLEO</name>
<accession>A0A177CMQ8</accession>
<evidence type="ECO:0000313" key="1">
    <source>
        <dbReference type="EMBL" id="OAG08815.1"/>
    </source>
</evidence>
<gene>
    <name evidence="1" type="ORF">CC84DRAFT_592418</name>
</gene>
<reference evidence="1 2" key="1">
    <citation type="submission" date="2016-05" db="EMBL/GenBank/DDBJ databases">
        <title>Comparative analysis of secretome profiles of manganese(II)-oxidizing ascomycete fungi.</title>
        <authorList>
            <consortium name="DOE Joint Genome Institute"/>
            <person name="Zeiner C.A."/>
            <person name="Purvine S.O."/>
            <person name="Zink E.M."/>
            <person name="Wu S."/>
            <person name="Pasa-Tolic L."/>
            <person name="Chaput D.L."/>
            <person name="Haridas S."/>
            <person name="Grigoriev I.V."/>
            <person name="Santelli C.M."/>
            <person name="Hansel C.M."/>
        </authorList>
    </citation>
    <scope>NUCLEOTIDE SEQUENCE [LARGE SCALE GENOMIC DNA]</scope>
    <source>
        <strain evidence="1 2">AP3s5-JAC2a</strain>
    </source>
</reference>
<proteinExistence type="predicted"/>
<organism evidence="1 2">
    <name type="scientific">Paraphaeosphaeria sporulosa</name>
    <dbReference type="NCBI Taxonomy" id="1460663"/>
    <lineage>
        <taxon>Eukaryota</taxon>
        <taxon>Fungi</taxon>
        <taxon>Dikarya</taxon>
        <taxon>Ascomycota</taxon>
        <taxon>Pezizomycotina</taxon>
        <taxon>Dothideomycetes</taxon>
        <taxon>Pleosporomycetidae</taxon>
        <taxon>Pleosporales</taxon>
        <taxon>Massarineae</taxon>
        <taxon>Didymosphaeriaceae</taxon>
        <taxon>Paraphaeosphaeria</taxon>
    </lineage>
</organism>
<keyword evidence="2" id="KW-1185">Reference proteome</keyword>
<protein>
    <submittedName>
        <fullName evidence="1">Uncharacterized protein</fullName>
    </submittedName>
</protein>
<dbReference type="RefSeq" id="XP_018039180.1">
    <property type="nucleotide sequence ID" value="XM_018186801.1"/>
</dbReference>
<dbReference type="Proteomes" id="UP000077069">
    <property type="component" value="Unassembled WGS sequence"/>
</dbReference>
<dbReference type="InParanoid" id="A0A177CMQ8"/>
<dbReference type="EMBL" id="KV441550">
    <property type="protein sequence ID" value="OAG08815.1"/>
    <property type="molecule type" value="Genomic_DNA"/>
</dbReference>
<dbReference type="AlphaFoldDB" id="A0A177CMQ8"/>
<evidence type="ECO:0000313" key="2">
    <source>
        <dbReference type="Proteomes" id="UP000077069"/>
    </source>
</evidence>
<sequence length="197" mass="22288">MLRNACKQCRHQDLAVLQASNGRINFCWMRCWRHGSSSSRDLRASTPNDGRVALAQRDFRESHPFHVSRPNIVHPRYVHTKIMSAIRFGLIAKEVRSFVPVSVVGGAPFLRNQTSNVCPTKTVLAITRTRVDSCSIESNSNIPKRVTSEVLLPRLSYSTAMPKLRTAPVDFLHLNYSHLRTRQDLKGGCHVSFCVYV</sequence>
<dbReference type="GeneID" id="28770287"/>